<dbReference type="SUPFAM" id="SSF47240">
    <property type="entry name" value="Ferritin-like"/>
    <property type="match status" value="1"/>
</dbReference>
<dbReference type="GO" id="GO:0046872">
    <property type="term" value="F:metal ion binding"/>
    <property type="evidence" value="ECO:0007669"/>
    <property type="project" value="InterPro"/>
</dbReference>
<organism evidence="3 4">
    <name type="scientific">Rhodovibrio salinarum</name>
    <dbReference type="NCBI Taxonomy" id="1087"/>
    <lineage>
        <taxon>Bacteria</taxon>
        <taxon>Pseudomonadati</taxon>
        <taxon>Pseudomonadota</taxon>
        <taxon>Alphaproteobacteria</taxon>
        <taxon>Rhodospirillales</taxon>
        <taxon>Rhodovibrionaceae</taxon>
        <taxon>Rhodovibrio</taxon>
    </lineage>
</organism>
<dbReference type="InterPro" id="IPR003251">
    <property type="entry name" value="Rr_diiron-bd_dom"/>
</dbReference>
<dbReference type="PANTHER" id="PTHR43865">
    <property type="entry name" value="RUBRERYTHRIN-RELATED"/>
    <property type="match status" value="1"/>
</dbReference>
<dbReference type="InterPro" id="IPR052364">
    <property type="entry name" value="Rubrerythrin"/>
</dbReference>
<dbReference type="InterPro" id="IPR012347">
    <property type="entry name" value="Ferritin-like"/>
</dbReference>
<accession>A0A934QHN4</accession>
<reference evidence="3" key="2">
    <citation type="journal article" date="2020" name="Microorganisms">
        <title>Osmotic Adaptation and Compatible Solute Biosynthesis of Phototrophic Bacteria as Revealed from Genome Analyses.</title>
        <authorList>
            <person name="Imhoff J.F."/>
            <person name="Rahn T."/>
            <person name="Kunzel S."/>
            <person name="Keller A."/>
            <person name="Neulinger S.C."/>
        </authorList>
    </citation>
    <scope>NUCLEOTIDE SEQUENCE</scope>
    <source>
        <strain evidence="3">DSM 9154</strain>
    </source>
</reference>
<dbReference type="AlphaFoldDB" id="A0A934QHN4"/>
<evidence type="ECO:0000313" key="3">
    <source>
        <dbReference type="EMBL" id="MBK1696963.1"/>
    </source>
</evidence>
<dbReference type="Gene3D" id="1.20.1260.10">
    <property type="match status" value="1"/>
</dbReference>
<dbReference type="InterPro" id="IPR009078">
    <property type="entry name" value="Ferritin-like_SF"/>
</dbReference>
<keyword evidence="4" id="KW-1185">Reference proteome</keyword>
<dbReference type="PROSITE" id="PS50905">
    <property type="entry name" value="FERRITIN_LIKE"/>
    <property type="match status" value="1"/>
</dbReference>
<dbReference type="PANTHER" id="PTHR43865:SF1">
    <property type="entry name" value="RUBRERYTHRIN-RELATED"/>
    <property type="match status" value="1"/>
</dbReference>
<dbReference type="Proteomes" id="UP000778970">
    <property type="component" value="Unassembled WGS sequence"/>
</dbReference>
<dbReference type="EMBL" id="NRRE01000020">
    <property type="protein sequence ID" value="MBK1696963.1"/>
    <property type="molecule type" value="Genomic_DNA"/>
</dbReference>
<proteinExistence type="predicted"/>
<comment type="caution">
    <text evidence="3">The sequence shown here is derived from an EMBL/GenBank/DDBJ whole genome shotgun (WGS) entry which is preliminary data.</text>
</comment>
<comment type="cofactor">
    <cofactor evidence="1">
        <name>Fe(3+)</name>
        <dbReference type="ChEBI" id="CHEBI:29034"/>
    </cofactor>
</comment>
<dbReference type="Pfam" id="PF02915">
    <property type="entry name" value="Rubrerythrin"/>
    <property type="match status" value="1"/>
</dbReference>
<evidence type="ECO:0000256" key="1">
    <source>
        <dbReference type="ARBA" id="ARBA00001965"/>
    </source>
</evidence>
<dbReference type="GO" id="GO:0016491">
    <property type="term" value="F:oxidoreductase activity"/>
    <property type="evidence" value="ECO:0007669"/>
    <property type="project" value="InterPro"/>
</dbReference>
<feature type="domain" description="Ferritin-like diiron" evidence="2">
    <location>
        <begin position="3"/>
        <end position="140"/>
    </location>
</feature>
<name>A0A934QHN4_9PROT</name>
<evidence type="ECO:0000259" key="2">
    <source>
        <dbReference type="PROSITE" id="PS50905"/>
    </source>
</evidence>
<gene>
    <name evidence="3" type="ORF">CKO21_06860</name>
</gene>
<sequence>MSKLKGSQTEANLKAAFAHESQVNRRYLYFAQHADKEGYNDVAQVFRATAESETSHAHGTLQFLEDAGDPESGEPFGDTASNLKAAIAGEARESESMYPEMARVARAEGFEDVARWFEALAKAEKSHVNRFRRTLDTLDE</sequence>
<evidence type="ECO:0000313" key="4">
    <source>
        <dbReference type="Proteomes" id="UP000778970"/>
    </source>
</evidence>
<dbReference type="RefSeq" id="WP_027287402.1">
    <property type="nucleotide sequence ID" value="NZ_NRRE01000020.1"/>
</dbReference>
<reference evidence="3" key="1">
    <citation type="submission" date="2017-08" db="EMBL/GenBank/DDBJ databases">
        <authorList>
            <person name="Imhoff J.F."/>
            <person name="Rahn T."/>
            <person name="Kuenzel S."/>
            <person name="Neulinger S.C."/>
        </authorList>
    </citation>
    <scope>NUCLEOTIDE SEQUENCE</scope>
    <source>
        <strain evidence="3">DSM 9154</strain>
    </source>
</reference>
<dbReference type="CDD" id="cd01041">
    <property type="entry name" value="Rubrerythrin"/>
    <property type="match status" value="1"/>
</dbReference>
<protein>
    <submittedName>
        <fullName evidence="3">Rubrerythrin</fullName>
    </submittedName>
</protein>
<dbReference type="InterPro" id="IPR009040">
    <property type="entry name" value="Ferritin-like_diiron"/>
</dbReference>